<reference evidence="3" key="1">
    <citation type="submission" date="2020-10" db="EMBL/GenBank/DDBJ databases">
        <title>Ca. Dormibacterota MAGs.</title>
        <authorList>
            <person name="Montgomery K."/>
        </authorList>
    </citation>
    <scope>NUCLEOTIDE SEQUENCE [LARGE SCALE GENOMIC DNA]</scope>
    <source>
        <strain evidence="3">SC8812_S17_10</strain>
    </source>
</reference>
<dbReference type="AlphaFoldDB" id="A0A934N9L3"/>
<feature type="transmembrane region" description="Helical" evidence="1">
    <location>
        <begin position="40"/>
        <end position="67"/>
    </location>
</feature>
<feature type="transmembrane region" description="Helical" evidence="1">
    <location>
        <begin position="79"/>
        <end position="102"/>
    </location>
</feature>
<protein>
    <submittedName>
        <fullName evidence="3">Zinc ribbon domain-containing protein</fullName>
    </submittedName>
</protein>
<feature type="domain" description="Zinc-ribbon" evidence="2">
    <location>
        <begin position="3"/>
        <end position="23"/>
    </location>
</feature>
<evidence type="ECO:0000313" key="3">
    <source>
        <dbReference type="EMBL" id="MBJ7599133.1"/>
    </source>
</evidence>
<comment type="caution">
    <text evidence="3">The sequence shown here is derived from an EMBL/GenBank/DDBJ whole genome shotgun (WGS) entry which is preliminary data.</text>
</comment>
<keyword evidence="1" id="KW-1133">Transmembrane helix</keyword>
<organism evidence="3 4">
    <name type="scientific">Candidatus Nephthysia bennettiae</name>
    <dbReference type="NCBI Taxonomy" id="3127016"/>
    <lineage>
        <taxon>Bacteria</taxon>
        <taxon>Bacillati</taxon>
        <taxon>Candidatus Dormiibacterota</taxon>
        <taxon>Candidatus Dormibacteria</taxon>
        <taxon>Candidatus Dormibacterales</taxon>
        <taxon>Candidatus Dormibacteraceae</taxon>
        <taxon>Candidatus Nephthysia</taxon>
    </lineage>
</organism>
<evidence type="ECO:0000313" key="4">
    <source>
        <dbReference type="Proteomes" id="UP000612893"/>
    </source>
</evidence>
<name>A0A934N9L3_9BACT</name>
<gene>
    <name evidence="3" type="ORF">JF922_13780</name>
</gene>
<dbReference type="EMBL" id="JAEKNR010000142">
    <property type="protein sequence ID" value="MBJ7599133.1"/>
    <property type="molecule type" value="Genomic_DNA"/>
</dbReference>
<feature type="transmembrane region" description="Helical" evidence="1">
    <location>
        <begin position="114"/>
        <end position="136"/>
    </location>
</feature>
<sequence>MSCPNCGLQLPAFARFCARCGAPQPATRANAAPRVPRPPAWVLVLFWLGAAVVLGVAVVYGVAAAFPDLAAQSGQGSRVQVAATVVVLCAASVFVAQLLAVIGLTVGASWARPLATLVCVVWALTCIGLPVAVLAVNSIWRGRRRPEAVARRP</sequence>
<keyword evidence="1" id="KW-0472">Membrane</keyword>
<dbReference type="Pfam" id="PF13240">
    <property type="entry name" value="Zn_Ribbon_1"/>
    <property type="match status" value="1"/>
</dbReference>
<keyword evidence="4" id="KW-1185">Reference proteome</keyword>
<evidence type="ECO:0000259" key="2">
    <source>
        <dbReference type="Pfam" id="PF13240"/>
    </source>
</evidence>
<dbReference type="Proteomes" id="UP000612893">
    <property type="component" value="Unassembled WGS sequence"/>
</dbReference>
<accession>A0A934N9L3</accession>
<evidence type="ECO:0000256" key="1">
    <source>
        <dbReference type="SAM" id="Phobius"/>
    </source>
</evidence>
<keyword evidence="1" id="KW-0812">Transmembrane</keyword>
<proteinExistence type="predicted"/>
<dbReference type="InterPro" id="IPR026870">
    <property type="entry name" value="Zinc_ribbon_dom"/>
</dbReference>